<keyword evidence="1" id="KW-0472">Membrane</keyword>
<evidence type="ECO:0000313" key="3">
    <source>
        <dbReference type="Proteomes" id="UP000807115"/>
    </source>
</evidence>
<proteinExistence type="predicted"/>
<accession>A0A921R1Z2</accession>
<dbReference type="EMBL" id="CM027684">
    <property type="protein sequence ID" value="KAG0531006.1"/>
    <property type="molecule type" value="Genomic_DNA"/>
</dbReference>
<evidence type="ECO:0000313" key="2">
    <source>
        <dbReference type="EMBL" id="KAG0531006.1"/>
    </source>
</evidence>
<evidence type="ECO:0000256" key="1">
    <source>
        <dbReference type="SAM" id="Phobius"/>
    </source>
</evidence>
<keyword evidence="1" id="KW-0812">Transmembrane</keyword>
<feature type="transmembrane region" description="Helical" evidence="1">
    <location>
        <begin position="12"/>
        <end position="30"/>
    </location>
</feature>
<dbReference type="OMA" id="MCKDKAS"/>
<name>A0A921R1Z2_SORBI</name>
<gene>
    <name evidence="2" type="ORF">BDA96_05G236900</name>
</gene>
<reference evidence="2" key="2">
    <citation type="submission" date="2020-10" db="EMBL/GenBank/DDBJ databases">
        <authorList>
            <person name="Cooper E.A."/>
            <person name="Brenton Z.W."/>
            <person name="Flinn B.S."/>
            <person name="Jenkins J."/>
            <person name="Shu S."/>
            <person name="Flowers D."/>
            <person name="Luo F."/>
            <person name="Wang Y."/>
            <person name="Xia P."/>
            <person name="Barry K."/>
            <person name="Daum C."/>
            <person name="Lipzen A."/>
            <person name="Yoshinaga Y."/>
            <person name="Schmutz J."/>
            <person name="Saski C."/>
            <person name="Vermerris W."/>
            <person name="Kresovich S."/>
        </authorList>
    </citation>
    <scope>NUCLEOTIDE SEQUENCE</scope>
</reference>
<keyword evidence="1" id="KW-1133">Transmembrane helix</keyword>
<protein>
    <submittedName>
        <fullName evidence="2">Uncharacterized protein</fullName>
    </submittedName>
</protein>
<dbReference type="AlphaFoldDB" id="A0A921R1Z2"/>
<dbReference type="Proteomes" id="UP000807115">
    <property type="component" value="Chromosome 5"/>
</dbReference>
<sequence length="108" mass="11856">MAFWDTKQQDAHWTAAVVLVAVLVVVPSLLTSTYAEIGKMECVHVDYLCFYHLDQCDAMCKDKASAEGSENYRTGCDGPGPDPRHQCCCTTLPPGPPPPFWPPGLPPY</sequence>
<organism evidence="2 3">
    <name type="scientific">Sorghum bicolor</name>
    <name type="common">Sorghum</name>
    <name type="synonym">Sorghum vulgare</name>
    <dbReference type="NCBI Taxonomy" id="4558"/>
    <lineage>
        <taxon>Eukaryota</taxon>
        <taxon>Viridiplantae</taxon>
        <taxon>Streptophyta</taxon>
        <taxon>Embryophyta</taxon>
        <taxon>Tracheophyta</taxon>
        <taxon>Spermatophyta</taxon>
        <taxon>Magnoliopsida</taxon>
        <taxon>Liliopsida</taxon>
        <taxon>Poales</taxon>
        <taxon>Poaceae</taxon>
        <taxon>PACMAD clade</taxon>
        <taxon>Panicoideae</taxon>
        <taxon>Andropogonodae</taxon>
        <taxon>Andropogoneae</taxon>
        <taxon>Sorghinae</taxon>
        <taxon>Sorghum</taxon>
    </lineage>
</organism>
<dbReference type="Gramene" id="EES10279">
    <property type="protein sequence ID" value="EES10279"/>
    <property type="gene ID" value="SORBI_3005G221100"/>
</dbReference>
<reference evidence="2" key="1">
    <citation type="journal article" date="2019" name="BMC Genomics">
        <title>A new reference genome for Sorghum bicolor reveals high levels of sequence similarity between sweet and grain genotypes: implications for the genetics of sugar metabolism.</title>
        <authorList>
            <person name="Cooper E.A."/>
            <person name="Brenton Z.W."/>
            <person name="Flinn B.S."/>
            <person name="Jenkins J."/>
            <person name="Shu S."/>
            <person name="Flowers D."/>
            <person name="Luo F."/>
            <person name="Wang Y."/>
            <person name="Xia P."/>
            <person name="Barry K."/>
            <person name="Daum C."/>
            <person name="Lipzen A."/>
            <person name="Yoshinaga Y."/>
            <person name="Schmutz J."/>
            <person name="Saski C."/>
            <person name="Vermerris W."/>
            <person name="Kresovich S."/>
        </authorList>
    </citation>
    <scope>NUCLEOTIDE SEQUENCE</scope>
</reference>
<comment type="caution">
    <text evidence="2">The sequence shown here is derived from an EMBL/GenBank/DDBJ whole genome shotgun (WGS) entry which is preliminary data.</text>
</comment>